<gene>
    <name evidence="1" type="ORF">KIN20_026525</name>
</gene>
<comment type="caution">
    <text evidence="1">The sequence shown here is derived from an EMBL/GenBank/DDBJ whole genome shotgun (WGS) entry which is preliminary data.</text>
</comment>
<evidence type="ECO:0000313" key="1">
    <source>
        <dbReference type="EMBL" id="KAJ1366015.1"/>
    </source>
</evidence>
<dbReference type="EMBL" id="JAHQIW010005443">
    <property type="protein sequence ID" value="KAJ1366015.1"/>
    <property type="molecule type" value="Genomic_DNA"/>
</dbReference>
<name>A0AAD5QY39_PARTN</name>
<reference evidence="1" key="1">
    <citation type="submission" date="2021-06" db="EMBL/GenBank/DDBJ databases">
        <title>Parelaphostrongylus tenuis whole genome reference sequence.</title>
        <authorList>
            <person name="Garwood T.J."/>
            <person name="Larsen P.A."/>
            <person name="Fountain-Jones N.M."/>
            <person name="Garbe J.R."/>
            <person name="Macchietto M.G."/>
            <person name="Kania S.A."/>
            <person name="Gerhold R.W."/>
            <person name="Richards J.E."/>
            <person name="Wolf T.M."/>
        </authorList>
    </citation>
    <scope>NUCLEOTIDE SEQUENCE</scope>
    <source>
        <strain evidence="1">MNPRO001-30</strain>
        <tissue evidence="1">Meninges</tissue>
    </source>
</reference>
<keyword evidence="2" id="KW-1185">Reference proteome</keyword>
<accession>A0AAD5QY39</accession>
<sequence>MDETQIRHSPEKEQVLKKLYWLIVIDLESPKEKASGTEKIVQEPIESFYIVVFQSLKNADFG</sequence>
<evidence type="ECO:0000313" key="2">
    <source>
        <dbReference type="Proteomes" id="UP001196413"/>
    </source>
</evidence>
<dbReference type="Proteomes" id="UP001196413">
    <property type="component" value="Unassembled WGS sequence"/>
</dbReference>
<dbReference type="AlphaFoldDB" id="A0AAD5QY39"/>
<proteinExistence type="predicted"/>
<protein>
    <submittedName>
        <fullName evidence="1">Uncharacterized protein</fullName>
    </submittedName>
</protein>
<organism evidence="1 2">
    <name type="scientific">Parelaphostrongylus tenuis</name>
    <name type="common">Meningeal worm</name>
    <dbReference type="NCBI Taxonomy" id="148309"/>
    <lineage>
        <taxon>Eukaryota</taxon>
        <taxon>Metazoa</taxon>
        <taxon>Ecdysozoa</taxon>
        <taxon>Nematoda</taxon>
        <taxon>Chromadorea</taxon>
        <taxon>Rhabditida</taxon>
        <taxon>Rhabditina</taxon>
        <taxon>Rhabditomorpha</taxon>
        <taxon>Strongyloidea</taxon>
        <taxon>Metastrongylidae</taxon>
        <taxon>Parelaphostrongylus</taxon>
    </lineage>
</organism>